<accession>A0A2M9BPM4</accession>
<dbReference type="Pfam" id="PF01569">
    <property type="entry name" value="PAP2"/>
    <property type="match status" value="1"/>
</dbReference>
<protein>
    <submittedName>
        <fullName evidence="3">PAP2 superfamily protein</fullName>
    </submittedName>
</protein>
<gene>
    <name evidence="3" type="ORF">CLV45_1290</name>
</gene>
<dbReference type="CDD" id="cd01610">
    <property type="entry name" value="PAP2_like"/>
    <property type="match status" value="1"/>
</dbReference>
<feature type="signal peptide" evidence="1">
    <location>
        <begin position="1"/>
        <end position="23"/>
    </location>
</feature>
<dbReference type="EMBL" id="PGFA01000001">
    <property type="protein sequence ID" value="PJJ59868.1"/>
    <property type="molecule type" value="Genomic_DNA"/>
</dbReference>
<evidence type="ECO:0000313" key="3">
    <source>
        <dbReference type="EMBL" id="PJJ59868.1"/>
    </source>
</evidence>
<reference evidence="3 4" key="1">
    <citation type="submission" date="2017-11" db="EMBL/GenBank/DDBJ databases">
        <title>Genomic Encyclopedia of Archaeal and Bacterial Type Strains, Phase II (KMG-II): From Individual Species to Whole Genera.</title>
        <authorList>
            <person name="Goeker M."/>
        </authorList>
    </citation>
    <scope>NUCLEOTIDE SEQUENCE [LARGE SCALE GENOMIC DNA]</scope>
    <source>
        <strain evidence="3 4">DSM 11115</strain>
    </source>
</reference>
<name>A0A2M9BPM4_9BACT</name>
<feature type="chain" id="PRO_5014611573" evidence="1">
    <location>
        <begin position="24"/>
        <end position="278"/>
    </location>
</feature>
<dbReference type="AlphaFoldDB" id="A0A2M9BPM4"/>
<keyword evidence="4" id="KW-1185">Reference proteome</keyword>
<evidence type="ECO:0000313" key="4">
    <source>
        <dbReference type="Proteomes" id="UP000228535"/>
    </source>
</evidence>
<dbReference type="Gene3D" id="1.20.144.10">
    <property type="entry name" value="Phosphatidic acid phosphatase type 2/haloperoxidase"/>
    <property type="match status" value="1"/>
</dbReference>
<dbReference type="RefSeq" id="WP_100335553.1">
    <property type="nucleotide sequence ID" value="NZ_PGFA01000001.1"/>
</dbReference>
<evidence type="ECO:0000256" key="1">
    <source>
        <dbReference type="SAM" id="SignalP"/>
    </source>
</evidence>
<dbReference type="Proteomes" id="UP000228535">
    <property type="component" value="Unassembled WGS sequence"/>
</dbReference>
<proteinExistence type="predicted"/>
<sequence>MKLFSSLLLAGTLSSLAPSAATAQSASTSPYRTRFAVDAPVLVGLGAVSGFGLYRVQQKTGLNEAELAALSKNDVPKFDRFVAGNYSEKAQTASDLACYGSLVLAPGLLALNPDIRSNYGQVVVLYLETMATTAAIFTSTVGNVYRYRPFLYGSEGSASERSSKISTNSFFAGHTAHTATATFFAAKVFHDYNPDSPAQPYVWGAAAVVPAVVAYYRIEAGKHFLSDNLVGYAVGATVGILVPQLHKTTSGRGLSVTPLQGVNVNGYSYGGLRITKQL</sequence>
<organism evidence="3 4">
    <name type="scientific">Hymenobacter chitinivorans DSM 11115</name>
    <dbReference type="NCBI Taxonomy" id="1121954"/>
    <lineage>
        <taxon>Bacteria</taxon>
        <taxon>Pseudomonadati</taxon>
        <taxon>Bacteroidota</taxon>
        <taxon>Cytophagia</taxon>
        <taxon>Cytophagales</taxon>
        <taxon>Hymenobacteraceae</taxon>
        <taxon>Hymenobacter</taxon>
    </lineage>
</organism>
<feature type="domain" description="Phosphatidic acid phosphatase type 2/haloperoxidase" evidence="2">
    <location>
        <begin position="124"/>
        <end position="247"/>
    </location>
</feature>
<dbReference type="OrthoDB" id="9806134at2"/>
<keyword evidence="1" id="KW-0732">Signal</keyword>
<dbReference type="InterPro" id="IPR036938">
    <property type="entry name" value="PAP2/HPO_sf"/>
</dbReference>
<dbReference type="SUPFAM" id="SSF48317">
    <property type="entry name" value="Acid phosphatase/Vanadium-dependent haloperoxidase"/>
    <property type="match status" value="1"/>
</dbReference>
<evidence type="ECO:0000259" key="2">
    <source>
        <dbReference type="Pfam" id="PF01569"/>
    </source>
</evidence>
<dbReference type="InterPro" id="IPR000326">
    <property type="entry name" value="PAP2/HPO"/>
</dbReference>
<comment type="caution">
    <text evidence="3">The sequence shown here is derived from an EMBL/GenBank/DDBJ whole genome shotgun (WGS) entry which is preliminary data.</text>
</comment>